<evidence type="ECO:0000313" key="3">
    <source>
        <dbReference type="Proteomes" id="UP000280417"/>
    </source>
</evidence>
<protein>
    <submittedName>
        <fullName evidence="2">Uncharacterized protein</fullName>
    </submittedName>
</protein>
<comment type="caution">
    <text evidence="2">The sequence shown here is derived from an EMBL/GenBank/DDBJ whole genome shotgun (WGS) entry which is preliminary data.</text>
</comment>
<sequence>MEEEKKIKWGTFALVVAVLVLAAGVFFAGFKISTTVNAGIEDLKRELKEELRKDLRKEAISLLYTYRSSALENRQITAEDLEKGYRFADKFISR</sequence>
<dbReference type="Proteomes" id="UP000280417">
    <property type="component" value="Unassembled WGS sequence"/>
</dbReference>
<keyword evidence="1" id="KW-1133">Transmembrane helix</keyword>
<evidence type="ECO:0000256" key="1">
    <source>
        <dbReference type="SAM" id="Phobius"/>
    </source>
</evidence>
<accession>A0A662DET3</accession>
<dbReference type="AlphaFoldDB" id="A0A662DET3"/>
<dbReference type="EMBL" id="QMQA01000100">
    <property type="protein sequence ID" value="RLE13368.1"/>
    <property type="molecule type" value="Genomic_DNA"/>
</dbReference>
<name>A0A662DET3_UNCAE</name>
<keyword evidence="1" id="KW-0812">Transmembrane</keyword>
<feature type="transmembrane region" description="Helical" evidence="1">
    <location>
        <begin position="12"/>
        <end position="30"/>
    </location>
</feature>
<proteinExistence type="predicted"/>
<gene>
    <name evidence="2" type="ORF">DRJ04_04445</name>
</gene>
<evidence type="ECO:0000313" key="2">
    <source>
        <dbReference type="EMBL" id="RLE13368.1"/>
    </source>
</evidence>
<keyword evidence="1" id="KW-0472">Membrane</keyword>
<organism evidence="2 3">
    <name type="scientific">Aerophobetes bacterium</name>
    <dbReference type="NCBI Taxonomy" id="2030807"/>
    <lineage>
        <taxon>Bacteria</taxon>
        <taxon>Candidatus Aerophobota</taxon>
    </lineage>
</organism>
<reference evidence="2 3" key="1">
    <citation type="submission" date="2018-06" db="EMBL/GenBank/DDBJ databases">
        <title>Extensive metabolic versatility and redundancy in microbially diverse, dynamic hydrothermal sediments.</title>
        <authorList>
            <person name="Dombrowski N."/>
            <person name="Teske A."/>
            <person name="Baker B.J."/>
        </authorList>
    </citation>
    <scope>NUCLEOTIDE SEQUENCE [LARGE SCALE GENOMIC DNA]</scope>
    <source>
        <strain evidence="2">B3_G15</strain>
    </source>
</reference>